<evidence type="ECO:0000313" key="2">
    <source>
        <dbReference type="Proteomes" id="UP000280501"/>
    </source>
</evidence>
<dbReference type="AlphaFoldDB" id="A0A3N4YQ85"/>
<accession>A0A3N4YQ85</accession>
<dbReference type="OrthoDB" id="3468002at2"/>
<dbReference type="Proteomes" id="UP000280501">
    <property type="component" value="Unassembled WGS sequence"/>
</dbReference>
<dbReference type="EMBL" id="RKQZ01000001">
    <property type="protein sequence ID" value="RPF22257.1"/>
    <property type="molecule type" value="Genomic_DNA"/>
</dbReference>
<protein>
    <submittedName>
        <fullName evidence="1">Uncharacterized protein</fullName>
    </submittedName>
</protein>
<gene>
    <name evidence="1" type="ORF">EDD34_2907</name>
</gene>
<dbReference type="RefSeq" id="WP_123815198.1">
    <property type="nucleotide sequence ID" value="NZ_RKQZ01000001.1"/>
</dbReference>
<reference evidence="1 2" key="1">
    <citation type="submission" date="2018-11" db="EMBL/GenBank/DDBJ databases">
        <title>Sequencing the genomes of 1000 actinobacteria strains.</title>
        <authorList>
            <person name="Klenk H.-P."/>
        </authorList>
    </citation>
    <scope>NUCLEOTIDE SEQUENCE [LARGE SCALE GENOMIC DNA]</scope>
    <source>
        <strain evidence="1 2">DSM 15700</strain>
    </source>
</reference>
<name>A0A3N4YQ85_9MICO</name>
<proteinExistence type="predicted"/>
<sequence length="182" mass="19997">MGTWFQWIADVDASDDEAPVLAHEIVTRLVERQIILPEVVDGAAFGAPGHEPGPEWTAAVTTSERWTPDGVRIDATRTVFHGGQGGYDWAQCPRCDRRIDGDVANGLLDGVEVWLSGDTSAHPCSGCGSGVPLSEWRWDEDYFAFAALGLWFWDWPQLGPTVHECVRAVVGTHRLVYHAGKL</sequence>
<comment type="caution">
    <text evidence="1">The sequence shown here is derived from an EMBL/GenBank/DDBJ whole genome shotgun (WGS) entry which is preliminary data.</text>
</comment>
<organism evidence="1 2">
    <name type="scientific">Myceligenerans xiligouense</name>
    <dbReference type="NCBI Taxonomy" id="253184"/>
    <lineage>
        <taxon>Bacteria</taxon>
        <taxon>Bacillati</taxon>
        <taxon>Actinomycetota</taxon>
        <taxon>Actinomycetes</taxon>
        <taxon>Micrococcales</taxon>
        <taxon>Promicromonosporaceae</taxon>
        <taxon>Myceligenerans</taxon>
    </lineage>
</organism>
<keyword evidence="2" id="KW-1185">Reference proteome</keyword>
<evidence type="ECO:0000313" key="1">
    <source>
        <dbReference type="EMBL" id="RPF22257.1"/>
    </source>
</evidence>